<dbReference type="InterPro" id="IPR012910">
    <property type="entry name" value="Plug_dom"/>
</dbReference>
<evidence type="ECO:0000256" key="3">
    <source>
        <dbReference type="ARBA" id="ARBA00022452"/>
    </source>
</evidence>
<dbReference type="InterPro" id="IPR037066">
    <property type="entry name" value="Plug_dom_sf"/>
</dbReference>
<dbReference type="Gene3D" id="2.60.40.1120">
    <property type="entry name" value="Carboxypeptidase-like, regulatory domain"/>
    <property type="match status" value="1"/>
</dbReference>
<dbReference type="SUPFAM" id="SSF56935">
    <property type="entry name" value="Porins"/>
    <property type="match status" value="1"/>
</dbReference>
<dbReference type="InterPro" id="IPR023997">
    <property type="entry name" value="TonB-dep_OMP_SusC/RagA_CS"/>
</dbReference>
<keyword evidence="8" id="KW-0732">Signal</keyword>
<dbReference type="InterPro" id="IPR008969">
    <property type="entry name" value="CarboxyPept-like_regulatory"/>
</dbReference>
<dbReference type="InterPro" id="IPR036942">
    <property type="entry name" value="Beta-barrel_TonB_sf"/>
</dbReference>
<evidence type="ECO:0000256" key="2">
    <source>
        <dbReference type="ARBA" id="ARBA00022448"/>
    </source>
</evidence>
<evidence type="ECO:0000256" key="6">
    <source>
        <dbReference type="ARBA" id="ARBA00023237"/>
    </source>
</evidence>
<keyword evidence="5 7" id="KW-0472">Membrane</keyword>
<dbReference type="NCBIfam" id="TIGR04056">
    <property type="entry name" value="OMP_RagA_SusC"/>
    <property type="match status" value="1"/>
</dbReference>
<keyword evidence="3 7" id="KW-1134">Transmembrane beta strand</keyword>
<keyword evidence="6 7" id="KW-0998">Cell outer membrane</keyword>
<dbReference type="NCBIfam" id="TIGR04057">
    <property type="entry name" value="SusC_RagA_signa"/>
    <property type="match status" value="1"/>
</dbReference>
<dbReference type="GO" id="GO:0009279">
    <property type="term" value="C:cell outer membrane"/>
    <property type="evidence" value="ECO:0007669"/>
    <property type="project" value="UniProtKB-SubCell"/>
</dbReference>
<evidence type="ECO:0000256" key="1">
    <source>
        <dbReference type="ARBA" id="ARBA00004571"/>
    </source>
</evidence>
<evidence type="ECO:0000256" key="5">
    <source>
        <dbReference type="ARBA" id="ARBA00023136"/>
    </source>
</evidence>
<reference evidence="10 11" key="1">
    <citation type="submission" date="2016-10" db="EMBL/GenBank/DDBJ databases">
        <authorList>
            <person name="Varghese N."/>
            <person name="Submissions S."/>
        </authorList>
    </citation>
    <scope>NUCLEOTIDE SEQUENCE [LARGE SCALE GENOMIC DNA]</scope>
    <source>
        <strain evidence="10 11">DSM 25353</strain>
    </source>
</reference>
<dbReference type="Proteomes" id="UP000198711">
    <property type="component" value="Unassembled WGS sequence"/>
</dbReference>
<feature type="domain" description="TonB-dependent receptor plug" evidence="9">
    <location>
        <begin position="116"/>
        <end position="222"/>
    </location>
</feature>
<feature type="chain" id="PRO_5036471330" evidence="8">
    <location>
        <begin position="21"/>
        <end position="1076"/>
    </location>
</feature>
<comment type="similarity">
    <text evidence="7">Belongs to the TonB-dependent receptor family.</text>
</comment>
<dbReference type="Gene3D" id="2.170.130.10">
    <property type="entry name" value="TonB-dependent receptor, plug domain"/>
    <property type="match status" value="1"/>
</dbReference>
<dbReference type="InterPro" id="IPR039426">
    <property type="entry name" value="TonB-dep_rcpt-like"/>
</dbReference>
<keyword evidence="11" id="KW-1185">Reference proteome</keyword>
<evidence type="ECO:0000256" key="7">
    <source>
        <dbReference type="PROSITE-ProRule" id="PRU01360"/>
    </source>
</evidence>
<organism evidence="10 11">
    <name type="scientific">Hydrobacter penzbergensis</name>
    <dbReference type="NCBI Taxonomy" id="1235997"/>
    <lineage>
        <taxon>Bacteria</taxon>
        <taxon>Pseudomonadati</taxon>
        <taxon>Bacteroidota</taxon>
        <taxon>Chitinophagia</taxon>
        <taxon>Chitinophagales</taxon>
        <taxon>Chitinophagaceae</taxon>
        <taxon>Hydrobacter</taxon>
    </lineage>
</organism>
<comment type="subcellular location">
    <subcellularLocation>
        <location evidence="1 7">Cell outer membrane</location>
        <topology evidence="1 7">Multi-pass membrane protein</topology>
    </subcellularLocation>
</comment>
<dbReference type="PROSITE" id="PS52016">
    <property type="entry name" value="TONB_DEPENDENT_REC_3"/>
    <property type="match status" value="1"/>
</dbReference>
<evidence type="ECO:0000313" key="10">
    <source>
        <dbReference type="EMBL" id="SDW82400.1"/>
    </source>
</evidence>
<evidence type="ECO:0000256" key="8">
    <source>
        <dbReference type="SAM" id="SignalP"/>
    </source>
</evidence>
<feature type="signal peptide" evidence="8">
    <location>
        <begin position="1"/>
        <end position="20"/>
    </location>
</feature>
<dbReference type="Pfam" id="PF13715">
    <property type="entry name" value="CarbopepD_reg_2"/>
    <property type="match status" value="1"/>
</dbReference>
<evidence type="ECO:0000313" key="11">
    <source>
        <dbReference type="Proteomes" id="UP000198711"/>
    </source>
</evidence>
<dbReference type="SUPFAM" id="SSF49464">
    <property type="entry name" value="Carboxypeptidase regulatory domain-like"/>
    <property type="match status" value="1"/>
</dbReference>
<gene>
    <name evidence="10" type="ORF">SAMN05444410_10653</name>
</gene>
<evidence type="ECO:0000259" key="9">
    <source>
        <dbReference type="Pfam" id="PF07715"/>
    </source>
</evidence>
<keyword evidence="2 7" id="KW-0813">Transport</keyword>
<sequence length="1076" mass="118152">MKKMSSLFVLLLCICNMASAQTRPVTGTVTDKKGQAIPFASIIVKGTRTGVTADAEGRFIIKAKAGDVLEIESQGQIKKEISVTSDNSVTVVMDRNEKETLAEVVVTTAFEIKKSARTTPYSAQTISSDNLNLIRQPNLNNALAGKVAGVQFRGQSPIALDRDALLRIRGGSTLSGDAGPIYVMDGTIVNSIDINPDDVESLTVLKGANATALFGGRAANGAIVITTRKKGSGNGIGVEVNTGVTFDRVYVLPRYQDKYAGGASPTLMTYTWKAGDPVEWKALDGKKFPDYTDDSSWGPAMDGSEYVPWYAWIGGHSRSFKTASLVPQPNNVRDFWETGVTTNNNINFTKSGQGYNVRLSYTKQYVKGILPYSKSDRNNINLSASFDLDQHLTASTNITYSQQQIDGIFNDGYANASSGNFNQWFHRDLDFKIMKELKDLTTPIGTYASWNFSSNPDGYDPANPLNFYGGNYWYNHYTRLQNNTTTQNRQRLFGDVSLKYKFNNHFYVKGTVRKNQLTTLYETIFSSKLAASATQTGDLASFGTGYSNYQEDNFELLAGYTQRFGDLDVSATIGGNKLSIRQYGLTAFTSKGLNVPDLYSISNSVAQPNIGSTRNNWETKSLFATGDFEYRKFASITWAIRSDWYSTLPQVPQGNNRLISPSLGAGLVFSEFTKSSLPWLSFGKVFGSWGKKPRDLDVYKNNFLYGVNPNPWNGNFLMATPRQLLDPALKGSLITTYEAGIDLRFFKNKLGLNVVYYNEDNNGEPVSVAQSGVSGFTSKLINAARIKKQGIEVILSATPINKQNFSWQVNLNYSYLINNPVVALQPGAAAGTRQLLAGGAFGTRFARAFQELGSDWGQLIGGGIKRNDAGDLVINPNNGNYVADVNKHWGSVVPKTNGGIVNTFTYKRFTLGFNLDFQSGGKFFSLSEMWGGFSGITEATAATNDKGKNVRDAVSAGGGVHVKGVSSVDLKTVVDTYVPADAYFQQFYFNRIAEPYVHDLTFIKLREVNLGVNLPVEKWGLAKYVKSANFSVIARNPWLIYTKTKSFDPSEISAIQGEDGQYPGTRSLGVNLRLNF</sequence>
<name>A0A8X8IFS8_9BACT</name>
<accession>A0A8X8IFS8</accession>
<dbReference type="RefSeq" id="WP_092723529.1">
    <property type="nucleotide sequence ID" value="NZ_FNNO01000006.1"/>
</dbReference>
<dbReference type="AlphaFoldDB" id="A0A8X8IFS8"/>
<proteinExistence type="inferred from homology"/>
<dbReference type="InterPro" id="IPR023996">
    <property type="entry name" value="TonB-dep_OMP_SusC/RagA"/>
</dbReference>
<comment type="caution">
    <text evidence="10">The sequence shown here is derived from an EMBL/GenBank/DDBJ whole genome shotgun (WGS) entry which is preliminary data.</text>
</comment>
<keyword evidence="4 7" id="KW-0812">Transmembrane</keyword>
<dbReference type="Gene3D" id="2.40.170.20">
    <property type="entry name" value="TonB-dependent receptor, beta-barrel domain"/>
    <property type="match status" value="1"/>
</dbReference>
<protein>
    <submittedName>
        <fullName evidence="10">TonB-linked outer membrane protein, SusC/RagA family</fullName>
    </submittedName>
</protein>
<evidence type="ECO:0000256" key="4">
    <source>
        <dbReference type="ARBA" id="ARBA00022692"/>
    </source>
</evidence>
<dbReference type="EMBL" id="FNNO01000006">
    <property type="protein sequence ID" value="SDW82400.1"/>
    <property type="molecule type" value="Genomic_DNA"/>
</dbReference>
<dbReference type="Pfam" id="PF07715">
    <property type="entry name" value="Plug"/>
    <property type="match status" value="1"/>
</dbReference>